<dbReference type="GO" id="GO:0004571">
    <property type="term" value="F:mannosyl-oligosaccharide 1,2-alpha-mannosidase activity"/>
    <property type="evidence" value="ECO:0007669"/>
    <property type="project" value="InterPro"/>
</dbReference>
<evidence type="ECO:0000256" key="7">
    <source>
        <dbReference type="PIRSR" id="PIRSR601382-2"/>
    </source>
</evidence>
<dbReference type="EMBL" id="JAUEPP010000003">
    <property type="protein sequence ID" value="KAK3347403.1"/>
    <property type="molecule type" value="Genomic_DNA"/>
</dbReference>
<evidence type="ECO:0000256" key="8">
    <source>
        <dbReference type="PIRSR" id="PIRSR601382-3"/>
    </source>
</evidence>
<dbReference type="PANTHER" id="PTHR11742:SF29">
    <property type="entry name" value="ALPHA-1,2-MANNOSIDASE"/>
    <property type="match status" value="1"/>
</dbReference>
<feature type="active site" description="Proton donor" evidence="6">
    <location>
        <position position="481"/>
    </location>
</feature>
<dbReference type="InterPro" id="IPR012341">
    <property type="entry name" value="6hp_glycosidase-like_sf"/>
</dbReference>
<comment type="similarity">
    <text evidence="3 9">Belongs to the glycosyl hydrolase 47 family.</text>
</comment>
<gene>
    <name evidence="11" type="ORF">B0H65DRAFT_148320</name>
</gene>
<protein>
    <recommendedName>
        <fullName evidence="9">alpha-1,2-Mannosidase</fullName>
        <ecNumber evidence="9">3.2.1.-</ecNumber>
    </recommendedName>
</protein>
<evidence type="ECO:0000256" key="9">
    <source>
        <dbReference type="RuleBase" id="RU361193"/>
    </source>
</evidence>
<dbReference type="PRINTS" id="PR00747">
    <property type="entry name" value="GLYHDRLASE47"/>
</dbReference>
<feature type="active site" evidence="6">
    <location>
        <position position="534"/>
    </location>
</feature>
<evidence type="ECO:0000256" key="3">
    <source>
        <dbReference type="ARBA" id="ARBA00007658"/>
    </source>
</evidence>
<evidence type="ECO:0000256" key="5">
    <source>
        <dbReference type="ARBA" id="ARBA00023157"/>
    </source>
</evidence>
<dbReference type="Pfam" id="PF01532">
    <property type="entry name" value="Glyco_hydro_47"/>
    <property type="match status" value="1"/>
</dbReference>
<keyword evidence="5 8" id="KW-1015">Disulfide bond</keyword>
<keyword evidence="7" id="KW-0106">Calcium</keyword>
<dbReference type="RefSeq" id="XP_062682485.1">
    <property type="nucleotide sequence ID" value="XM_062821036.1"/>
</dbReference>
<dbReference type="GO" id="GO:0005975">
    <property type="term" value="P:carbohydrate metabolic process"/>
    <property type="evidence" value="ECO:0007669"/>
    <property type="project" value="InterPro"/>
</dbReference>
<dbReference type="GO" id="GO:0005783">
    <property type="term" value="C:endoplasmic reticulum"/>
    <property type="evidence" value="ECO:0007669"/>
    <property type="project" value="TreeGrafter"/>
</dbReference>
<dbReference type="GO" id="GO:0036503">
    <property type="term" value="P:ERAD pathway"/>
    <property type="evidence" value="ECO:0007669"/>
    <property type="project" value="UniProtKB-ARBA"/>
</dbReference>
<keyword evidence="10" id="KW-0732">Signal</keyword>
<dbReference type="AlphaFoldDB" id="A0AAE0JGD6"/>
<dbReference type="GO" id="GO:0005509">
    <property type="term" value="F:calcium ion binding"/>
    <property type="evidence" value="ECO:0007669"/>
    <property type="project" value="InterPro"/>
</dbReference>
<dbReference type="GeneID" id="87858190"/>
<reference evidence="11" key="2">
    <citation type="submission" date="2023-06" db="EMBL/GenBank/DDBJ databases">
        <authorList>
            <consortium name="Lawrence Berkeley National Laboratory"/>
            <person name="Haridas S."/>
            <person name="Hensen N."/>
            <person name="Bonometti L."/>
            <person name="Westerberg I."/>
            <person name="Brannstrom I.O."/>
            <person name="Guillou S."/>
            <person name="Cros-Aarteil S."/>
            <person name="Calhoun S."/>
            <person name="Kuo A."/>
            <person name="Mondo S."/>
            <person name="Pangilinan J."/>
            <person name="Riley R."/>
            <person name="Labutti K."/>
            <person name="Andreopoulos B."/>
            <person name="Lipzen A."/>
            <person name="Chen C."/>
            <person name="Yanf M."/>
            <person name="Daum C."/>
            <person name="Ng V."/>
            <person name="Clum A."/>
            <person name="Steindorff A."/>
            <person name="Ohm R."/>
            <person name="Martin F."/>
            <person name="Silar P."/>
            <person name="Natvig D."/>
            <person name="Lalanne C."/>
            <person name="Gautier V."/>
            <person name="Ament-Velasquez S.L."/>
            <person name="Kruys A."/>
            <person name="Hutchinson M.I."/>
            <person name="Powell A.J."/>
            <person name="Barry K."/>
            <person name="Miller A.N."/>
            <person name="Grigoriev I.V."/>
            <person name="Debuchy R."/>
            <person name="Gladieux P."/>
            <person name="Thoren M.H."/>
            <person name="Johannesson H."/>
        </authorList>
    </citation>
    <scope>NUCLEOTIDE SEQUENCE</scope>
    <source>
        <strain evidence="11">CBS 560.94</strain>
    </source>
</reference>
<evidence type="ECO:0000256" key="6">
    <source>
        <dbReference type="PIRSR" id="PIRSR601382-1"/>
    </source>
</evidence>
<dbReference type="EC" id="3.2.1.-" evidence="9"/>
<evidence type="ECO:0000256" key="10">
    <source>
        <dbReference type="SAM" id="SignalP"/>
    </source>
</evidence>
<reference evidence="11" key="1">
    <citation type="journal article" date="2023" name="Mol. Phylogenet. Evol.">
        <title>Genome-scale phylogeny and comparative genomics of the fungal order Sordariales.</title>
        <authorList>
            <person name="Hensen N."/>
            <person name="Bonometti L."/>
            <person name="Westerberg I."/>
            <person name="Brannstrom I.O."/>
            <person name="Guillou S."/>
            <person name="Cros-Aarteil S."/>
            <person name="Calhoun S."/>
            <person name="Haridas S."/>
            <person name="Kuo A."/>
            <person name="Mondo S."/>
            <person name="Pangilinan J."/>
            <person name="Riley R."/>
            <person name="LaButti K."/>
            <person name="Andreopoulos B."/>
            <person name="Lipzen A."/>
            <person name="Chen C."/>
            <person name="Yan M."/>
            <person name="Daum C."/>
            <person name="Ng V."/>
            <person name="Clum A."/>
            <person name="Steindorff A."/>
            <person name="Ohm R.A."/>
            <person name="Martin F."/>
            <person name="Silar P."/>
            <person name="Natvig D.O."/>
            <person name="Lalanne C."/>
            <person name="Gautier V."/>
            <person name="Ament-Velasquez S.L."/>
            <person name="Kruys A."/>
            <person name="Hutchinson M.I."/>
            <person name="Powell A.J."/>
            <person name="Barry K."/>
            <person name="Miller A.N."/>
            <person name="Grigoriev I.V."/>
            <person name="Debuchy R."/>
            <person name="Gladieux P."/>
            <person name="Hiltunen Thoren M."/>
            <person name="Johannesson H."/>
        </authorList>
    </citation>
    <scope>NUCLEOTIDE SEQUENCE</scope>
    <source>
        <strain evidence="11">CBS 560.94</strain>
    </source>
</reference>
<keyword evidence="7" id="KW-0479">Metal-binding</keyword>
<feature type="disulfide bond" evidence="8">
    <location>
        <begin position="437"/>
        <end position="467"/>
    </location>
</feature>
<dbReference type="InterPro" id="IPR001382">
    <property type="entry name" value="Glyco_hydro_47"/>
</dbReference>
<evidence type="ECO:0000256" key="4">
    <source>
        <dbReference type="ARBA" id="ARBA00022801"/>
    </source>
</evidence>
<name>A0AAE0JGD6_9PEZI</name>
<organism evidence="11 12">
    <name type="scientific">Neurospora tetraspora</name>
    <dbReference type="NCBI Taxonomy" id="94610"/>
    <lineage>
        <taxon>Eukaryota</taxon>
        <taxon>Fungi</taxon>
        <taxon>Dikarya</taxon>
        <taxon>Ascomycota</taxon>
        <taxon>Pezizomycotina</taxon>
        <taxon>Sordariomycetes</taxon>
        <taxon>Sordariomycetidae</taxon>
        <taxon>Sordariales</taxon>
        <taxon>Sordariaceae</taxon>
        <taxon>Neurospora</taxon>
    </lineage>
</organism>
<keyword evidence="4 9" id="KW-0378">Hydrolase</keyword>
<dbReference type="FunFam" id="1.50.10.10:FF:000037">
    <property type="entry name" value="alpha-1,2-Mannosidase"/>
    <property type="match status" value="1"/>
</dbReference>
<keyword evidence="9" id="KW-0326">Glycosidase</keyword>
<comment type="pathway">
    <text evidence="2">Protein modification; protein glycosylation.</text>
</comment>
<evidence type="ECO:0000256" key="2">
    <source>
        <dbReference type="ARBA" id="ARBA00004922"/>
    </source>
</evidence>
<proteinExistence type="inferred from homology"/>
<dbReference type="SUPFAM" id="SSF48225">
    <property type="entry name" value="Seven-hairpin glycosidases"/>
    <property type="match status" value="1"/>
</dbReference>
<dbReference type="GO" id="GO:0016020">
    <property type="term" value="C:membrane"/>
    <property type="evidence" value="ECO:0007669"/>
    <property type="project" value="InterPro"/>
</dbReference>
<feature type="signal peptide" evidence="10">
    <location>
        <begin position="1"/>
        <end position="37"/>
    </location>
</feature>
<dbReference type="Proteomes" id="UP001278500">
    <property type="component" value="Unassembled WGS sequence"/>
</dbReference>
<feature type="active site" evidence="6">
    <location>
        <position position="363"/>
    </location>
</feature>
<dbReference type="PANTHER" id="PTHR11742">
    <property type="entry name" value="MANNOSYL-OLIGOSACCHARIDE ALPHA-1,2-MANNOSIDASE-RELATED"/>
    <property type="match status" value="1"/>
</dbReference>
<evidence type="ECO:0000256" key="1">
    <source>
        <dbReference type="ARBA" id="ARBA00001913"/>
    </source>
</evidence>
<accession>A0AAE0JGD6</accession>
<sequence length="641" mass="72147">MARFPSTSIPRHLRPSRRRHIFLALFILFTLAYFLHSSTSTSSSAPWSGSGPYDPHHGGIPESIWLEHHMNSPLPSSSSSSSSQSKLVSNTSFDWSSLDYKYPPPSPLRQLPIGRPVSLPPVQHHFGPESPAARKVREARRKAVKDVFVKNWKSYRELAWKKDALLPISGGYKDQFSGWAATLVDSLDTLWIMGLRSEFDEAVSAVAGIDFGVVKEGNSNGRVNIFETNIRYLGGLLAAYDLSGRVILLTKAKELGDLLYAGFNTEHRMPVDFINFDQAKTGEGLDVEASVVSASPGTLTLEMTRLSQVTGDMKYYDAASRVMDVFEQGQNSTRIPGLWPIYVSMARQDVVNGNQFGVAGCADSLYEYLPKMYALTGGLEARYEGMSRMFLEAADKALFFRPMLPGNEDVLMIGTADVTVDGTEEMLLNPESEHLGCFVGGIYGLSGKLFRRPEWVESQGVKITKGCVYAYRAMPTGMMPERYNMVPCQSTDDAGCRWNEELWEREKKKRPEWKKHLPKGFTTAKDPRYILRPEAIESVFVMWRITGRQEFQEAAWDMFKAVSNGTETEFANAAVLDVTKAEYPLPKEDYMESFWLAETLKYFYLAFSPPDVISLDDFVLNTEAHPFRRPKKPRVIRPLKL</sequence>
<feature type="active site" description="Proton donor" evidence="6">
    <location>
        <position position="227"/>
    </location>
</feature>
<feature type="chain" id="PRO_5042138209" description="alpha-1,2-Mannosidase" evidence="10">
    <location>
        <begin position="38"/>
        <end position="641"/>
    </location>
</feature>
<dbReference type="InterPro" id="IPR050749">
    <property type="entry name" value="Glycosyl_Hydrolase_47"/>
</dbReference>
<evidence type="ECO:0000313" key="12">
    <source>
        <dbReference type="Proteomes" id="UP001278500"/>
    </source>
</evidence>
<comment type="cofactor">
    <cofactor evidence="1 7">
        <name>Ca(2+)</name>
        <dbReference type="ChEBI" id="CHEBI:29108"/>
    </cofactor>
</comment>
<dbReference type="Gene3D" id="1.50.10.10">
    <property type="match status" value="1"/>
</dbReference>
<dbReference type="InterPro" id="IPR036026">
    <property type="entry name" value="Seven-hairpin_glycosidases"/>
</dbReference>
<keyword evidence="12" id="KW-1185">Reference proteome</keyword>
<feature type="binding site" evidence="7">
    <location>
        <position position="622"/>
    </location>
    <ligand>
        <name>Ca(2+)</name>
        <dbReference type="ChEBI" id="CHEBI:29108"/>
    </ligand>
</feature>
<evidence type="ECO:0000313" key="11">
    <source>
        <dbReference type="EMBL" id="KAK3347403.1"/>
    </source>
</evidence>
<comment type="caution">
    <text evidence="11">The sequence shown here is derived from an EMBL/GenBank/DDBJ whole genome shotgun (WGS) entry which is preliminary data.</text>
</comment>